<keyword evidence="8" id="KW-1185">Reference proteome</keyword>
<keyword evidence="5" id="KW-0539">Nucleus</keyword>
<dbReference type="InterPro" id="IPR052035">
    <property type="entry name" value="ZnF_BED_domain_contain"/>
</dbReference>
<feature type="transmembrane region" description="Helical" evidence="6">
    <location>
        <begin position="67"/>
        <end position="93"/>
    </location>
</feature>
<reference evidence="8" key="1">
    <citation type="submission" date="2016-04" db="EMBL/GenBank/DDBJ databases">
        <title>Cephalotus genome sequencing.</title>
        <authorList>
            <person name="Fukushima K."/>
            <person name="Hasebe M."/>
            <person name="Fang X."/>
        </authorList>
    </citation>
    <scope>NUCLEOTIDE SEQUENCE [LARGE SCALE GENOMIC DNA]</scope>
    <source>
        <strain evidence="8">cv. St1</strain>
    </source>
</reference>
<dbReference type="GO" id="GO:0008270">
    <property type="term" value="F:zinc ion binding"/>
    <property type="evidence" value="ECO:0007669"/>
    <property type="project" value="UniProtKB-KW"/>
</dbReference>
<keyword evidence="6" id="KW-0472">Membrane</keyword>
<keyword evidence="4" id="KW-0862">Zinc</keyword>
<dbReference type="EMBL" id="BDDD01001280">
    <property type="protein sequence ID" value="GAV74833.1"/>
    <property type="molecule type" value="Genomic_DNA"/>
</dbReference>
<evidence type="ECO:0000313" key="7">
    <source>
        <dbReference type="EMBL" id="GAV74833.1"/>
    </source>
</evidence>
<gene>
    <name evidence="7" type="ORF">CFOL_v3_18313</name>
</gene>
<dbReference type="PANTHER" id="PTHR46481:SF10">
    <property type="entry name" value="ZINC FINGER BED DOMAIN-CONTAINING PROTEIN 39"/>
    <property type="match status" value="1"/>
</dbReference>
<evidence type="ECO:0000256" key="5">
    <source>
        <dbReference type="ARBA" id="ARBA00023242"/>
    </source>
</evidence>
<organism evidence="7 8">
    <name type="scientific">Cephalotus follicularis</name>
    <name type="common">Albany pitcher plant</name>
    <dbReference type="NCBI Taxonomy" id="3775"/>
    <lineage>
        <taxon>Eukaryota</taxon>
        <taxon>Viridiplantae</taxon>
        <taxon>Streptophyta</taxon>
        <taxon>Embryophyta</taxon>
        <taxon>Tracheophyta</taxon>
        <taxon>Spermatophyta</taxon>
        <taxon>Magnoliopsida</taxon>
        <taxon>eudicotyledons</taxon>
        <taxon>Gunneridae</taxon>
        <taxon>Pentapetalae</taxon>
        <taxon>rosids</taxon>
        <taxon>fabids</taxon>
        <taxon>Oxalidales</taxon>
        <taxon>Cephalotaceae</taxon>
        <taxon>Cephalotus</taxon>
    </lineage>
</organism>
<name>A0A1Q3C431_CEPFO</name>
<sequence>MHRTKLVNFIICMELPFSVMDHPMFTYWVTTGVNPLAQMISRRNFVRNCREKFKIEKHKLIESYKDITSFALILVVWTSSIGRAFMCLTTHYIDEN</sequence>
<comment type="subcellular location">
    <subcellularLocation>
        <location evidence="1">Nucleus</location>
    </subcellularLocation>
</comment>
<evidence type="ECO:0000256" key="2">
    <source>
        <dbReference type="ARBA" id="ARBA00022723"/>
    </source>
</evidence>
<evidence type="ECO:0000256" key="1">
    <source>
        <dbReference type="ARBA" id="ARBA00004123"/>
    </source>
</evidence>
<protein>
    <submittedName>
        <fullName evidence="7">Uncharacterized protein</fullName>
    </submittedName>
</protein>
<keyword evidence="6" id="KW-1133">Transmembrane helix</keyword>
<dbReference type="OrthoDB" id="1301613at2759"/>
<comment type="caution">
    <text evidence="7">The sequence shown here is derived from an EMBL/GenBank/DDBJ whole genome shotgun (WGS) entry which is preliminary data.</text>
</comment>
<evidence type="ECO:0000256" key="4">
    <source>
        <dbReference type="ARBA" id="ARBA00022833"/>
    </source>
</evidence>
<keyword evidence="6" id="KW-0812">Transmembrane</keyword>
<keyword evidence="2" id="KW-0479">Metal-binding</keyword>
<dbReference type="AlphaFoldDB" id="A0A1Q3C431"/>
<evidence type="ECO:0000313" key="8">
    <source>
        <dbReference type="Proteomes" id="UP000187406"/>
    </source>
</evidence>
<dbReference type="Proteomes" id="UP000187406">
    <property type="component" value="Unassembled WGS sequence"/>
</dbReference>
<dbReference type="InParanoid" id="A0A1Q3C431"/>
<keyword evidence="3" id="KW-0863">Zinc-finger</keyword>
<evidence type="ECO:0000256" key="3">
    <source>
        <dbReference type="ARBA" id="ARBA00022771"/>
    </source>
</evidence>
<proteinExistence type="predicted"/>
<dbReference type="PANTHER" id="PTHR46481">
    <property type="entry name" value="ZINC FINGER BED DOMAIN-CONTAINING PROTEIN 4"/>
    <property type="match status" value="1"/>
</dbReference>
<dbReference type="GO" id="GO:0005634">
    <property type="term" value="C:nucleus"/>
    <property type="evidence" value="ECO:0007669"/>
    <property type="project" value="UniProtKB-SubCell"/>
</dbReference>
<accession>A0A1Q3C431</accession>
<evidence type="ECO:0000256" key="6">
    <source>
        <dbReference type="SAM" id="Phobius"/>
    </source>
</evidence>